<keyword evidence="3" id="KW-1185">Reference proteome</keyword>
<proteinExistence type="predicted"/>
<protein>
    <submittedName>
        <fullName evidence="2">Uncharacterized protein</fullName>
    </submittedName>
</protein>
<dbReference type="Proteomes" id="UP000257109">
    <property type="component" value="Unassembled WGS sequence"/>
</dbReference>
<dbReference type="EMBL" id="QJKJ01005977">
    <property type="protein sequence ID" value="RDX88317.1"/>
    <property type="molecule type" value="Genomic_DNA"/>
</dbReference>
<feature type="compositionally biased region" description="Basic and acidic residues" evidence="1">
    <location>
        <begin position="17"/>
        <end position="26"/>
    </location>
</feature>
<dbReference type="AlphaFoldDB" id="A0A371GCN1"/>
<evidence type="ECO:0000313" key="3">
    <source>
        <dbReference type="Proteomes" id="UP000257109"/>
    </source>
</evidence>
<sequence>MIVKDDGDIESESSQEDISKNDRYSSDETTPFEGDLLMYKEKTSFTLNACLKEIVVHSLLMDVTVHVASLRLYKDEILCDVVPMEVTHILLGRPWQFNRKVTHNAVTKKFSFEHNGKKGNS</sequence>
<gene>
    <name evidence="2" type="ORF">CR513_30103</name>
</gene>
<feature type="region of interest" description="Disordered" evidence="1">
    <location>
        <begin position="1"/>
        <end position="30"/>
    </location>
</feature>
<dbReference type="PANTHER" id="PTHR35046:SF9">
    <property type="entry name" value="RNA-DIRECTED DNA POLYMERASE"/>
    <property type="match status" value="1"/>
</dbReference>
<organism evidence="2 3">
    <name type="scientific">Mucuna pruriens</name>
    <name type="common">Velvet bean</name>
    <name type="synonym">Dolichos pruriens</name>
    <dbReference type="NCBI Taxonomy" id="157652"/>
    <lineage>
        <taxon>Eukaryota</taxon>
        <taxon>Viridiplantae</taxon>
        <taxon>Streptophyta</taxon>
        <taxon>Embryophyta</taxon>
        <taxon>Tracheophyta</taxon>
        <taxon>Spermatophyta</taxon>
        <taxon>Magnoliopsida</taxon>
        <taxon>eudicotyledons</taxon>
        <taxon>Gunneridae</taxon>
        <taxon>Pentapetalae</taxon>
        <taxon>rosids</taxon>
        <taxon>fabids</taxon>
        <taxon>Fabales</taxon>
        <taxon>Fabaceae</taxon>
        <taxon>Papilionoideae</taxon>
        <taxon>50 kb inversion clade</taxon>
        <taxon>NPAAA clade</taxon>
        <taxon>indigoferoid/millettioid clade</taxon>
        <taxon>Phaseoleae</taxon>
        <taxon>Mucuna</taxon>
    </lineage>
</organism>
<name>A0A371GCN1_MUCPR</name>
<dbReference type="PANTHER" id="PTHR35046">
    <property type="entry name" value="ZINC KNUCKLE (CCHC-TYPE) FAMILY PROTEIN"/>
    <property type="match status" value="1"/>
</dbReference>
<feature type="non-terminal residue" evidence="2">
    <location>
        <position position="1"/>
    </location>
</feature>
<evidence type="ECO:0000256" key="1">
    <source>
        <dbReference type="SAM" id="MobiDB-lite"/>
    </source>
</evidence>
<accession>A0A371GCN1</accession>
<dbReference type="OrthoDB" id="1747743at2759"/>
<reference evidence="2" key="1">
    <citation type="submission" date="2018-05" db="EMBL/GenBank/DDBJ databases">
        <title>Draft genome of Mucuna pruriens seed.</title>
        <authorList>
            <person name="Nnadi N.E."/>
            <person name="Vos R."/>
            <person name="Hasami M.H."/>
            <person name="Devisetty U.K."/>
            <person name="Aguiy J.C."/>
        </authorList>
    </citation>
    <scope>NUCLEOTIDE SEQUENCE [LARGE SCALE GENOMIC DNA]</scope>
    <source>
        <strain evidence="2">JCA_2017</strain>
    </source>
</reference>
<evidence type="ECO:0000313" key="2">
    <source>
        <dbReference type="EMBL" id="RDX88317.1"/>
    </source>
</evidence>
<comment type="caution">
    <text evidence="2">The sequence shown here is derived from an EMBL/GenBank/DDBJ whole genome shotgun (WGS) entry which is preliminary data.</text>
</comment>